<dbReference type="EMBL" id="LRGB01022227">
    <property type="protein sequence ID" value="KZR97228.1"/>
    <property type="molecule type" value="Genomic_DNA"/>
</dbReference>
<accession>A0A164EXN7</accession>
<evidence type="ECO:0000313" key="1">
    <source>
        <dbReference type="EMBL" id="KZR97228.1"/>
    </source>
</evidence>
<proteinExistence type="predicted"/>
<dbReference type="AlphaFoldDB" id="A0A164EXN7"/>
<organism evidence="1 2">
    <name type="scientific">Daphnia magna</name>
    <dbReference type="NCBI Taxonomy" id="35525"/>
    <lineage>
        <taxon>Eukaryota</taxon>
        <taxon>Metazoa</taxon>
        <taxon>Ecdysozoa</taxon>
        <taxon>Arthropoda</taxon>
        <taxon>Crustacea</taxon>
        <taxon>Branchiopoda</taxon>
        <taxon>Diplostraca</taxon>
        <taxon>Cladocera</taxon>
        <taxon>Anomopoda</taxon>
        <taxon>Daphniidae</taxon>
        <taxon>Daphnia</taxon>
    </lineage>
</organism>
<keyword evidence="2" id="KW-1185">Reference proteome</keyword>
<reference evidence="1 2" key="1">
    <citation type="submission" date="2016-03" db="EMBL/GenBank/DDBJ databases">
        <title>EvidentialGene: Evidence-directed Construction of Genes on Genomes.</title>
        <authorList>
            <person name="Gilbert D.G."/>
            <person name="Choi J.-H."/>
            <person name="Mockaitis K."/>
            <person name="Colbourne J."/>
            <person name="Pfrender M."/>
        </authorList>
    </citation>
    <scope>NUCLEOTIDE SEQUENCE [LARGE SCALE GENOMIC DNA]</scope>
    <source>
        <strain evidence="1 2">Xinb3</strain>
        <tissue evidence="1">Complete organism</tissue>
    </source>
</reference>
<name>A0A164EXN7_9CRUS</name>
<dbReference type="Proteomes" id="UP000076858">
    <property type="component" value="Unassembled WGS sequence"/>
</dbReference>
<sequence length="110" mass="13188">MLKLNCSCTCVINRYMNYIKNSVSWFITAHLMTSHFMIHVFQHSQFSGDILTLYDGYSIFEYPCLEQVYNRFNPIRKHRIPIEEPYANSITTRIPKYSKDKEWTHLTPLF</sequence>
<gene>
    <name evidence="1" type="ORF">APZ42_008020</name>
</gene>
<protein>
    <submittedName>
        <fullName evidence="1">Uncharacterized protein</fullName>
    </submittedName>
</protein>
<comment type="caution">
    <text evidence="1">The sequence shown here is derived from an EMBL/GenBank/DDBJ whole genome shotgun (WGS) entry which is preliminary data.</text>
</comment>
<evidence type="ECO:0000313" key="2">
    <source>
        <dbReference type="Proteomes" id="UP000076858"/>
    </source>
</evidence>